<protein>
    <submittedName>
        <fullName evidence="4">Uncharacterized protein</fullName>
    </submittedName>
</protein>
<evidence type="ECO:0000313" key="5">
    <source>
        <dbReference type="Proteomes" id="UP000663841"/>
    </source>
</evidence>
<evidence type="ECO:0000313" key="4">
    <source>
        <dbReference type="EMBL" id="CAE6444946.1"/>
    </source>
</evidence>
<evidence type="ECO:0000256" key="2">
    <source>
        <dbReference type="ARBA" id="ARBA00023128"/>
    </source>
</evidence>
<dbReference type="GO" id="GO:0005739">
    <property type="term" value="C:mitochondrion"/>
    <property type="evidence" value="ECO:0007669"/>
    <property type="project" value="UniProtKB-SubCell"/>
</dbReference>
<proteinExistence type="inferred from homology"/>
<sequence>MIASRSVAATARAHKPMIHFLGKRTIPTEPHVPAPHPAAPPEARTTFEEFRRKFKAYQSPAPRKSKNQDVPVYNDIWDAPSHLWRSRLVLTEREANAIMSGGAAAY</sequence>
<dbReference type="Pfam" id="PF10937">
    <property type="entry name" value="Kgd4-YMR31"/>
    <property type="match status" value="1"/>
</dbReference>
<evidence type="ECO:0000256" key="1">
    <source>
        <dbReference type="ARBA" id="ARBA00004173"/>
    </source>
</evidence>
<gene>
    <name evidence="4" type="ORF">RDB_LOCUS109663</name>
</gene>
<comment type="caution">
    <text evidence="4">The sequence shown here is derived from an EMBL/GenBank/DDBJ whole genome shotgun (WGS) entry which is preliminary data.</text>
</comment>
<name>A0A8H3B0D7_9AGAM</name>
<comment type="similarity">
    <text evidence="3">Belongs to the alpha-ketoglutarate dehydrogenase component 4 family.</text>
</comment>
<dbReference type="InterPro" id="IPR020373">
    <property type="entry name" value="Kgd4/YMR-31"/>
</dbReference>
<dbReference type="EMBL" id="CAJMWW010000108">
    <property type="protein sequence ID" value="CAE6444946.1"/>
    <property type="molecule type" value="Genomic_DNA"/>
</dbReference>
<comment type="subcellular location">
    <subcellularLocation>
        <location evidence="1">Mitochondrion</location>
    </subcellularLocation>
</comment>
<dbReference type="Proteomes" id="UP000663841">
    <property type="component" value="Unassembled WGS sequence"/>
</dbReference>
<organism evidence="4 5">
    <name type="scientific">Rhizoctonia solani</name>
    <dbReference type="NCBI Taxonomy" id="456999"/>
    <lineage>
        <taxon>Eukaryota</taxon>
        <taxon>Fungi</taxon>
        <taxon>Dikarya</taxon>
        <taxon>Basidiomycota</taxon>
        <taxon>Agaricomycotina</taxon>
        <taxon>Agaricomycetes</taxon>
        <taxon>Cantharellales</taxon>
        <taxon>Ceratobasidiaceae</taxon>
        <taxon>Rhizoctonia</taxon>
    </lineage>
</organism>
<keyword evidence="2" id="KW-0496">Mitochondrion</keyword>
<reference evidence="4" key="1">
    <citation type="submission" date="2021-01" db="EMBL/GenBank/DDBJ databases">
        <authorList>
            <person name="Kaushik A."/>
        </authorList>
    </citation>
    <scope>NUCLEOTIDE SEQUENCE</scope>
    <source>
        <strain evidence="4">AG3-T5</strain>
    </source>
</reference>
<accession>A0A8H3B0D7</accession>
<dbReference type="AlphaFoldDB" id="A0A8H3B0D7"/>
<dbReference type="GO" id="GO:0006103">
    <property type="term" value="P:2-oxoglutarate metabolic process"/>
    <property type="evidence" value="ECO:0007669"/>
    <property type="project" value="InterPro"/>
</dbReference>
<evidence type="ECO:0000256" key="3">
    <source>
        <dbReference type="ARBA" id="ARBA00043970"/>
    </source>
</evidence>